<accession>A0A830D153</accession>
<dbReference type="GO" id="GO:0046872">
    <property type="term" value="F:metal ion binding"/>
    <property type="evidence" value="ECO:0007669"/>
    <property type="project" value="UniProtKB-KW"/>
</dbReference>
<feature type="region of interest" description="Disordered" evidence="8">
    <location>
        <begin position="189"/>
        <end position="242"/>
    </location>
</feature>
<organism evidence="9 10">
    <name type="scientific">Phtheirospermum japonicum</name>
    <dbReference type="NCBI Taxonomy" id="374723"/>
    <lineage>
        <taxon>Eukaryota</taxon>
        <taxon>Viridiplantae</taxon>
        <taxon>Streptophyta</taxon>
        <taxon>Embryophyta</taxon>
        <taxon>Tracheophyta</taxon>
        <taxon>Spermatophyta</taxon>
        <taxon>Magnoliopsida</taxon>
        <taxon>eudicotyledons</taxon>
        <taxon>Gunneridae</taxon>
        <taxon>Pentapetalae</taxon>
        <taxon>asterids</taxon>
        <taxon>lamiids</taxon>
        <taxon>Lamiales</taxon>
        <taxon>Orobanchaceae</taxon>
        <taxon>Orobanchaceae incertae sedis</taxon>
        <taxon>Phtheirospermum</taxon>
    </lineage>
</organism>
<dbReference type="AlphaFoldDB" id="A0A830D153"/>
<keyword evidence="3" id="KW-0479">Metal-binding</keyword>
<dbReference type="GO" id="GO:0005634">
    <property type="term" value="C:nucleus"/>
    <property type="evidence" value="ECO:0007669"/>
    <property type="project" value="UniProtKB-SubCell"/>
</dbReference>
<dbReference type="EMBL" id="BMAC01000606">
    <property type="protein sequence ID" value="GFQ00072.1"/>
    <property type="molecule type" value="Genomic_DNA"/>
</dbReference>
<gene>
    <name evidence="9" type="ORF">PHJA_002151200</name>
</gene>
<evidence type="ECO:0000313" key="10">
    <source>
        <dbReference type="Proteomes" id="UP000653305"/>
    </source>
</evidence>
<dbReference type="GO" id="GO:0003677">
    <property type="term" value="F:DNA binding"/>
    <property type="evidence" value="ECO:0007669"/>
    <property type="project" value="UniProtKB-KW"/>
</dbReference>
<reference evidence="9" key="1">
    <citation type="submission" date="2020-07" db="EMBL/GenBank/DDBJ databases">
        <title>Ethylene signaling mediates host invasion by parasitic plants.</title>
        <authorList>
            <person name="Yoshida S."/>
        </authorList>
    </citation>
    <scope>NUCLEOTIDE SEQUENCE</scope>
    <source>
        <strain evidence="9">Okayama</strain>
    </source>
</reference>
<dbReference type="InterPro" id="IPR006510">
    <property type="entry name" value="Znf_LRP1"/>
</dbReference>
<name>A0A830D153_9LAMI</name>
<evidence type="ECO:0000256" key="7">
    <source>
        <dbReference type="ARBA" id="ARBA00023242"/>
    </source>
</evidence>
<evidence type="ECO:0000313" key="9">
    <source>
        <dbReference type="EMBL" id="GFQ00072.1"/>
    </source>
</evidence>
<dbReference type="PANTHER" id="PTHR31604">
    <property type="entry name" value="PROTEIN LATERAL ROOT PRIMORDIUM 1"/>
    <property type="match status" value="1"/>
</dbReference>
<feature type="compositionally biased region" description="Low complexity" evidence="8">
    <location>
        <begin position="211"/>
        <end position="223"/>
    </location>
</feature>
<feature type="compositionally biased region" description="Low complexity" evidence="8">
    <location>
        <begin position="190"/>
        <end position="202"/>
    </location>
</feature>
<evidence type="ECO:0000256" key="2">
    <source>
        <dbReference type="ARBA" id="ARBA00006911"/>
    </source>
</evidence>
<keyword evidence="7" id="KW-0539">Nucleus</keyword>
<dbReference type="PANTHER" id="PTHR31604:SF30">
    <property type="entry name" value="PROTEIN LATERAL ROOT PRIMORDIUM 1"/>
    <property type="match status" value="1"/>
</dbReference>
<keyword evidence="10" id="KW-1185">Reference proteome</keyword>
<dbReference type="Pfam" id="PF05142">
    <property type="entry name" value="DUF702"/>
    <property type="match status" value="1"/>
</dbReference>
<evidence type="ECO:0000256" key="6">
    <source>
        <dbReference type="ARBA" id="ARBA00023159"/>
    </source>
</evidence>
<keyword evidence="4" id="KW-0862">Zinc</keyword>
<evidence type="ECO:0000256" key="3">
    <source>
        <dbReference type="ARBA" id="ARBA00022723"/>
    </source>
</evidence>
<proteinExistence type="inferred from homology"/>
<evidence type="ECO:0000256" key="1">
    <source>
        <dbReference type="ARBA" id="ARBA00004123"/>
    </source>
</evidence>
<comment type="similarity">
    <text evidence="2">Belongs to the SHI protein family.</text>
</comment>
<dbReference type="Proteomes" id="UP000653305">
    <property type="component" value="Unassembled WGS sequence"/>
</dbReference>
<comment type="caution">
    <text evidence="9">The sequence shown here is derived from an EMBL/GenBank/DDBJ whole genome shotgun (WGS) entry which is preliminary data.</text>
</comment>
<keyword evidence="6" id="KW-0010">Activator</keyword>
<evidence type="ECO:0000256" key="8">
    <source>
        <dbReference type="SAM" id="MobiDB-lite"/>
    </source>
</evidence>
<comment type="subcellular location">
    <subcellularLocation>
        <location evidence="1">Nucleus</location>
    </subcellularLocation>
</comment>
<keyword evidence="5" id="KW-0238">DNA-binding</keyword>
<dbReference type="GO" id="GO:0045893">
    <property type="term" value="P:positive regulation of DNA-templated transcription"/>
    <property type="evidence" value="ECO:0007669"/>
    <property type="project" value="TreeGrafter"/>
</dbReference>
<dbReference type="InterPro" id="IPR007818">
    <property type="entry name" value="SHI"/>
</dbReference>
<dbReference type="OrthoDB" id="1913243at2759"/>
<evidence type="ECO:0000256" key="4">
    <source>
        <dbReference type="ARBA" id="ARBA00022833"/>
    </source>
</evidence>
<dbReference type="GO" id="GO:0003700">
    <property type="term" value="F:DNA-binding transcription factor activity"/>
    <property type="evidence" value="ECO:0007669"/>
    <property type="project" value="InterPro"/>
</dbReference>
<evidence type="ECO:0000256" key="5">
    <source>
        <dbReference type="ARBA" id="ARBA00023125"/>
    </source>
</evidence>
<sequence length="242" mass="25283">MWPSAAGSSTAARHINCGLPPEFFFVAPASSFQHHHHAEAGGGSAAAATINFDPHSLNTSSAIGVIPLLTSTPCLAGGADDDLLNSARNRGGAAAAMQLWQKEQRQNPSSSSAYLIKPMTLEHTNLLQTDGVIGTTTCQDCGNQAKKDCSHRRCRTCCKSRGYDCTTHVKSTWVPAACCRERQLMTGNPATGAGSSQSTSGSKKPRLDGASQTTSHTSTSNNTPPKASKLVLAIKARSSNGT</sequence>
<dbReference type="NCBIfam" id="TIGR01623">
    <property type="entry name" value="put_zinc_LRP1"/>
    <property type="match status" value="1"/>
</dbReference>
<protein>
    <submittedName>
        <fullName evidence="9">Protein lateral root primordium 1</fullName>
    </submittedName>
</protein>